<dbReference type="GO" id="GO:0030170">
    <property type="term" value="F:pyridoxal phosphate binding"/>
    <property type="evidence" value="ECO:0007669"/>
    <property type="project" value="InterPro"/>
</dbReference>
<keyword evidence="8" id="KW-1185">Reference proteome</keyword>
<evidence type="ECO:0000313" key="7">
    <source>
        <dbReference type="EMBL" id="ACT92011.1"/>
    </source>
</evidence>
<protein>
    <submittedName>
        <fullName evidence="7">Transcriptional regulator, GntR family with aminotransferase domain</fullName>
    </submittedName>
</protein>
<evidence type="ECO:0000256" key="4">
    <source>
        <dbReference type="ARBA" id="ARBA00023125"/>
    </source>
</evidence>
<dbReference type="InterPro" id="IPR036390">
    <property type="entry name" value="WH_DNA-bd_sf"/>
</dbReference>
<keyword evidence="4" id="KW-0238">DNA-binding</keyword>
<dbReference type="SUPFAM" id="SSF46785">
    <property type="entry name" value="Winged helix' DNA-binding domain"/>
    <property type="match status" value="1"/>
</dbReference>
<dbReference type="InterPro" id="IPR015421">
    <property type="entry name" value="PyrdxlP-dep_Trfase_major"/>
</dbReference>
<feature type="domain" description="HTH gntR-type" evidence="6">
    <location>
        <begin position="6"/>
        <end position="74"/>
    </location>
</feature>
<dbReference type="InterPro" id="IPR000524">
    <property type="entry name" value="Tscrpt_reg_HTH_GntR"/>
</dbReference>
<dbReference type="InterPro" id="IPR036388">
    <property type="entry name" value="WH-like_DNA-bd_sf"/>
</dbReference>
<dbReference type="GO" id="GO:0003677">
    <property type="term" value="F:DNA binding"/>
    <property type="evidence" value="ECO:0007669"/>
    <property type="project" value="UniProtKB-KW"/>
</dbReference>
<accession>C6W1F4</accession>
<dbReference type="InterPro" id="IPR004839">
    <property type="entry name" value="Aminotransferase_I/II_large"/>
</dbReference>
<dbReference type="GO" id="GO:0008483">
    <property type="term" value="F:transaminase activity"/>
    <property type="evidence" value="ECO:0007669"/>
    <property type="project" value="UniProtKB-KW"/>
</dbReference>
<dbReference type="InterPro" id="IPR051446">
    <property type="entry name" value="HTH_trans_reg/aminotransferase"/>
</dbReference>
<dbReference type="SUPFAM" id="SSF53383">
    <property type="entry name" value="PLP-dependent transferases"/>
    <property type="match status" value="1"/>
</dbReference>
<evidence type="ECO:0000256" key="5">
    <source>
        <dbReference type="ARBA" id="ARBA00023163"/>
    </source>
</evidence>
<organism evidence="7 8">
    <name type="scientific">Dyadobacter fermentans (strain ATCC 700827 / DSM 18053 / CIP 107007 / KCTC 52180 / NS114)</name>
    <dbReference type="NCBI Taxonomy" id="471854"/>
    <lineage>
        <taxon>Bacteria</taxon>
        <taxon>Pseudomonadati</taxon>
        <taxon>Bacteroidota</taxon>
        <taxon>Cytophagia</taxon>
        <taxon>Cytophagales</taxon>
        <taxon>Spirosomataceae</taxon>
        <taxon>Dyadobacter</taxon>
    </lineage>
</organism>
<keyword evidence="7" id="KW-0808">Transferase</keyword>
<keyword evidence="2" id="KW-0663">Pyridoxal phosphate</keyword>
<evidence type="ECO:0000313" key="8">
    <source>
        <dbReference type="Proteomes" id="UP000002011"/>
    </source>
</evidence>
<dbReference type="Gene3D" id="1.10.10.10">
    <property type="entry name" value="Winged helix-like DNA-binding domain superfamily/Winged helix DNA-binding domain"/>
    <property type="match status" value="1"/>
</dbReference>
<dbReference type="STRING" id="471854.Dfer_0750"/>
<evidence type="ECO:0000256" key="2">
    <source>
        <dbReference type="ARBA" id="ARBA00022898"/>
    </source>
</evidence>
<dbReference type="Pfam" id="PF00155">
    <property type="entry name" value="Aminotran_1_2"/>
    <property type="match status" value="1"/>
</dbReference>
<keyword evidence="5" id="KW-0804">Transcription</keyword>
<proteinExistence type="inferred from homology"/>
<comment type="similarity">
    <text evidence="1">In the C-terminal section; belongs to the class-I pyridoxal-phosphate-dependent aminotransferase family.</text>
</comment>
<dbReference type="RefSeq" id="WP_015810268.1">
    <property type="nucleotide sequence ID" value="NC_013037.1"/>
</dbReference>
<evidence type="ECO:0000256" key="1">
    <source>
        <dbReference type="ARBA" id="ARBA00005384"/>
    </source>
</evidence>
<dbReference type="Gene3D" id="3.90.1150.10">
    <property type="entry name" value="Aspartate Aminotransferase, domain 1"/>
    <property type="match status" value="1"/>
</dbReference>
<dbReference type="PANTHER" id="PTHR46577:SF2">
    <property type="entry name" value="TRANSCRIPTIONAL REGULATORY PROTEIN"/>
    <property type="match status" value="1"/>
</dbReference>
<keyword evidence="3" id="KW-0805">Transcription regulation</keyword>
<name>C6W1F4_DYAFD</name>
<dbReference type="SMART" id="SM00345">
    <property type="entry name" value="HTH_GNTR"/>
    <property type="match status" value="1"/>
</dbReference>
<sequence>MSEKNEFVYITIADAIEQQILNNTLRTGDKLPSLRMLCDQYGVSQNTALSAYYRLESKMLIEPRPQSGYYVQYTASRIPRVPELSRPSAIASFGLNELLVSQVYDNLGEGASLALATPANALLPVARLNKALLLATRELNGSGVAYDKVEGNERLRRQIARWALPMRPGLSHQDVITTSGCLNALSYCLMAVTERGDTVAMESPVSFGMLQLAEALGLKVLELPTHPASGVDLNAFEAALENGSAKASLLMSNFSNPLGSCMSDENKKAAVALSCQYNVPLIENDVSADIYFGPTRPRSCKSYDESGIVLWCGSVSKTLAPGYRVGWVAPGRFRENVLRMKLYHHISGTAITQEAIGSFLETGRYERHLKQLRHILNGNMNRYSRAISDYFPEGTRASRPQGGSVLWVELPGEIDTAVLHRKALARNISFAPGRIFTLQNQYQSCMRLNYGLIWSEQTESQLKTLGELACAF</sequence>
<dbReference type="Pfam" id="PF00392">
    <property type="entry name" value="GntR"/>
    <property type="match status" value="1"/>
</dbReference>
<reference evidence="7 8" key="1">
    <citation type="journal article" date="2009" name="Stand. Genomic Sci.">
        <title>Complete genome sequence of Dyadobacter fermentans type strain (NS114).</title>
        <authorList>
            <person name="Lang E."/>
            <person name="Lapidus A."/>
            <person name="Chertkov O."/>
            <person name="Brettin T."/>
            <person name="Detter J.C."/>
            <person name="Han C."/>
            <person name="Copeland A."/>
            <person name="Glavina Del Rio T."/>
            <person name="Nolan M."/>
            <person name="Chen F."/>
            <person name="Lucas S."/>
            <person name="Tice H."/>
            <person name="Cheng J.F."/>
            <person name="Land M."/>
            <person name="Hauser L."/>
            <person name="Chang Y.J."/>
            <person name="Jeffries C.D."/>
            <person name="Kopitz M."/>
            <person name="Bruce D."/>
            <person name="Goodwin L."/>
            <person name="Pitluck S."/>
            <person name="Ovchinnikova G."/>
            <person name="Pati A."/>
            <person name="Ivanova N."/>
            <person name="Mavrommatis K."/>
            <person name="Chen A."/>
            <person name="Palaniappan K."/>
            <person name="Chain P."/>
            <person name="Bristow J."/>
            <person name="Eisen J.A."/>
            <person name="Markowitz V."/>
            <person name="Hugenholtz P."/>
            <person name="Goker M."/>
            <person name="Rohde M."/>
            <person name="Kyrpides N.C."/>
            <person name="Klenk H.P."/>
        </authorList>
    </citation>
    <scope>NUCLEOTIDE SEQUENCE [LARGE SCALE GENOMIC DNA]</scope>
    <source>
        <strain evidence="8">ATCC 700827 / DSM 18053 / CIP 107007 / KCTC 52180 / NS114</strain>
    </source>
</reference>
<dbReference type="eggNOG" id="COG1167">
    <property type="taxonomic scope" value="Bacteria"/>
</dbReference>
<dbReference type="CDD" id="cd00609">
    <property type="entry name" value="AAT_like"/>
    <property type="match status" value="1"/>
</dbReference>
<dbReference type="PROSITE" id="PS50949">
    <property type="entry name" value="HTH_GNTR"/>
    <property type="match status" value="1"/>
</dbReference>
<dbReference type="GO" id="GO:0003700">
    <property type="term" value="F:DNA-binding transcription factor activity"/>
    <property type="evidence" value="ECO:0007669"/>
    <property type="project" value="InterPro"/>
</dbReference>
<dbReference type="Gene3D" id="3.40.640.10">
    <property type="entry name" value="Type I PLP-dependent aspartate aminotransferase-like (Major domain)"/>
    <property type="match status" value="1"/>
</dbReference>
<dbReference type="KEGG" id="dfe:Dfer_0750"/>
<dbReference type="CDD" id="cd07377">
    <property type="entry name" value="WHTH_GntR"/>
    <property type="match status" value="1"/>
</dbReference>
<dbReference type="EMBL" id="CP001619">
    <property type="protein sequence ID" value="ACT92011.1"/>
    <property type="molecule type" value="Genomic_DNA"/>
</dbReference>
<dbReference type="PANTHER" id="PTHR46577">
    <property type="entry name" value="HTH-TYPE TRANSCRIPTIONAL REGULATORY PROTEIN GABR"/>
    <property type="match status" value="1"/>
</dbReference>
<evidence type="ECO:0000259" key="6">
    <source>
        <dbReference type="PROSITE" id="PS50949"/>
    </source>
</evidence>
<keyword evidence="7" id="KW-0032">Aminotransferase</keyword>
<gene>
    <name evidence="7" type="ordered locus">Dfer_0750</name>
</gene>
<dbReference type="HOGENOM" id="CLU_017584_0_0_10"/>
<dbReference type="InterPro" id="IPR015422">
    <property type="entry name" value="PyrdxlP-dep_Trfase_small"/>
</dbReference>
<dbReference type="Proteomes" id="UP000002011">
    <property type="component" value="Chromosome"/>
</dbReference>
<evidence type="ECO:0000256" key="3">
    <source>
        <dbReference type="ARBA" id="ARBA00023015"/>
    </source>
</evidence>
<dbReference type="AlphaFoldDB" id="C6W1F4"/>
<dbReference type="InterPro" id="IPR015424">
    <property type="entry name" value="PyrdxlP-dep_Trfase"/>
</dbReference>